<feature type="region of interest" description="Disordered" evidence="1">
    <location>
        <begin position="66"/>
        <end position="97"/>
    </location>
</feature>
<feature type="domain" description="Cyclic nucleotide-binding" evidence="2">
    <location>
        <begin position="298"/>
        <end position="397"/>
    </location>
</feature>
<organism evidence="3 4">
    <name type="scientific">Chrysophaeum taylorii</name>
    <dbReference type="NCBI Taxonomy" id="2483200"/>
    <lineage>
        <taxon>Eukaryota</taxon>
        <taxon>Sar</taxon>
        <taxon>Stramenopiles</taxon>
        <taxon>Ochrophyta</taxon>
        <taxon>Pelagophyceae</taxon>
        <taxon>Pelagomonadales</taxon>
        <taxon>Pelagomonadaceae</taxon>
        <taxon>Chrysophaeum</taxon>
    </lineage>
</organism>
<protein>
    <recommendedName>
        <fullName evidence="2">Cyclic nucleotide-binding domain-containing protein</fullName>
    </recommendedName>
</protein>
<dbReference type="InterPro" id="IPR014710">
    <property type="entry name" value="RmlC-like_jellyroll"/>
</dbReference>
<dbReference type="InterPro" id="IPR000595">
    <property type="entry name" value="cNMP-bd_dom"/>
</dbReference>
<accession>A0AAD7XHE2</accession>
<evidence type="ECO:0000313" key="4">
    <source>
        <dbReference type="Proteomes" id="UP001230188"/>
    </source>
</evidence>
<dbReference type="PANTHER" id="PTHR11635:SF152">
    <property type="entry name" value="CAMP-DEPENDENT PROTEIN KINASE TYPE I REGULATORY SUBUNIT-RELATED"/>
    <property type="match status" value="1"/>
</dbReference>
<evidence type="ECO:0000256" key="1">
    <source>
        <dbReference type="SAM" id="MobiDB-lite"/>
    </source>
</evidence>
<dbReference type="CDD" id="cd00038">
    <property type="entry name" value="CAP_ED"/>
    <property type="match status" value="2"/>
</dbReference>
<gene>
    <name evidence="3" type="ORF">CTAYLR_005209</name>
</gene>
<dbReference type="SUPFAM" id="SSF47391">
    <property type="entry name" value="Dimerization-anchoring domain of cAMP-dependent PK regulatory subunit"/>
    <property type="match status" value="1"/>
</dbReference>
<comment type="caution">
    <text evidence="3">The sequence shown here is derived from an EMBL/GenBank/DDBJ whole genome shotgun (WGS) entry which is preliminary data.</text>
</comment>
<dbReference type="Gene3D" id="1.20.890.10">
    <property type="entry name" value="cAMP-dependent protein kinase regulatory subunit, dimerization-anchoring domain"/>
    <property type="match status" value="1"/>
</dbReference>
<dbReference type="AlphaFoldDB" id="A0AAD7XHE2"/>
<proteinExistence type="predicted"/>
<sequence length="404" mass="45031">MATAADSVTAHVAAQQKKWEEYLSKHGVEKLYRDMTAEMIAEQPEIPVKFIFEYIKKHYAGDIGLGDETRAPLAPTKAEEKEADPEYEDEDEEDDEDDYADFVPLKEVDKNKKRGSVVAERVVVDESWTPPAYDKSSEKTQFLAEILPKLFFLAGLTRKEISVLVRAMKPIEFEAGTDIIKQGEEGDMFYIVENGICDIEVANVGKVMEIPCPSKEDPSVLRRYFGELALLYDAPRAATVKARDKVSTWGLDRKSFKSILQDTASKQRLLYGDFLKQVPLFQNIGSTDEEKQRFINTLCDSLRGVDFAEGDVVIQEGAPGNDFFIIESGQAECTQQVGDKAVQVCPVLTSGSFFGELALLKDEPRAATVKALTPLSVVKVDRATFKRMIGNLGEIKKDYKPAAA</sequence>
<feature type="compositionally biased region" description="Acidic residues" evidence="1">
    <location>
        <begin position="81"/>
        <end position="97"/>
    </location>
</feature>
<dbReference type="InterPro" id="IPR018490">
    <property type="entry name" value="cNMP-bd_dom_sf"/>
</dbReference>
<name>A0AAD7XHE2_9STRA</name>
<dbReference type="PROSITE" id="PS00888">
    <property type="entry name" value="CNMP_BINDING_1"/>
    <property type="match status" value="2"/>
</dbReference>
<dbReference type="Gene3D" id="2.60.120.10">
    <property type="entry name" value="Jelly Rolls"/>
    <property type="match status" value="2"/>
</dbReference>
<dbReference type="PANTHER" id="PTHR11635">
    <property type="entry name" value="CAMP-DEPENDENT PROTEIN KINASE REGULATORY CHAIN"/>
    <property type="match status" value="1"/>
</dbReference>
<reference evidence="3" key="1">
    <citation type="submission" date="2023-01" db="EMBL/GenBank/DDBJ databases">
        <title>Metagenome sequencing of chrysophaentin producing Chrysophaeum taylorii.</title>
        <authorList>
            <person name="Davison J."/>
            <person name="Bewley C."/>
        </authorList>
    </citation>
    <scope>NUCLEOTIDE SEQUENCE</scope>
    <source>
        <strain evidence="3">NIES-1699</strain>
    </source>
</reference>
<dbReference type="PROSITE" id="PS50042">
    <property type="entry name" value="CNMP_BINDING_3"/>
    <property type="match status" value="2"/>
</dbReference>
<dbReference type="GO" id="GO:0004862">
    <property type="term" value="F:cAMP-dependent protein kinase inhibitor activity"/>
    <property type="evidence" value="ECO:0007669"/>
    <property type="project" value="TreeGrafter"/>
</dbReference>
<dbReference type="SUPFAM" id="SSF51206">
    <property type="entry name" value="cAMP-binding domain-like"/>
    <property type="match status" value="2"/>
</dbReference>
<evidence type="ECO:0000259" key="2">
    <source>
        <dbReference type="PROSITE" id="PS50042"/>
    </source>
</evidence>
<dbReference type="PROSITE" id="PS00889">
    <property type="entry name" value="CNMP_BINDING_2"/>
    <property type="match status" value="2"/>
</dbReference>
<evidence type="ECO:0000313" key="3">
    <source>
        <dbReference type="EMBL" id="KAJ8601542.1"/>
    </source>
</evidence>
<dbReference type="Pfam" id="PF00027">
    <property type="entry name" value="cNMP_binding"/>
    <property type="match status" value="2"/>
</dbReference>
<dbReference type="GO" id="GO:0005829">
    <property type="term" value="C:cytosol"/>
    <property type="evidence" value="ECO:0007669"/>
    <property type="project" value="TreeGrafter"/>
</dbReference>
<dbReference type="InterPro" id="IPR018488">
    <property type="entry name" value="cNMP-bd_CS"/>
</dbReference>
<dbReference type="PRINTS" id="PR00103">
    <property type="entry name" value="CAMPKINASE"/>
</dbReference>
<keyword evidence="4" id="KW-1185">Reference proteome</keyword>
<feature type="domain" description="Cyclic nucleotide-binding" evidence="2">
    <location>
        <begin position="152"/>
        <end position="277"/>
    </location>
</feature>
<dbReference type="InterPro" id="IPR050503">
    <property type="entry name" value="cAMP-dep_PK_reg_su-like"/>
</dbReference>
<dbReference type="SMART" id="SM00100">
    <property type="entry name" value="cNMP"/>
    <property type="match status" value="2"/>
</dbReference>
<dbReference type="GO" id="GO:0034236">
    <property type="term" value="F:protein kinase A catalytic subunit binding"/>
    <property type="evidence" value="ECO:0007669"/>
    <property type="project" value="TreeGrafter"/>
</dbReference>
<dbReference type="EMBL" id="JAQMWT010000421">
    <property type="protein sequence ID" value="KAJ8601542.1"/>
    <property type="molecule type" value="Genomic_DNA"/>
</dbReference>
<dbReference type="Proteomes" id="UP001230188">
    <property type="component" value="Unassembled WGS sequence"/>
</dbReference>
<dbReference type="GO" id="GO:0030552">
    <property type="term" value="F:cAMP binding"/>
    <property type="evidence" value="ECO:0007669"/>
    <property type="project" value="TreeGrafter"/>
</dbReference>
<dbReference type="GO" id="GO:0005952">
    <property type="term" value="C:cAMP-dependent protein kinase complex"/>
    <property type="evidence" value="ECO:0007669"/>
    <property type="project" value="InterPro"/>
</dbReference>
<dbReference type="CDD" id="cd22961">
    <property type="entry name" value="DD_TEX55-like"/>
    <property type="match status" value="1"/>
</dbReference>